<reference evidence="1 3" key="1">
    <citation type="journal article" date="2015" name="Genome Announc.">
        <title>Complete Genome Sequences for Two Strains of a Novel Fastidious, Partially Acid-Fast, Gram-Positive Corynebacterineae Bacterium, Derived from Human Clinical Samples.</title>
        <authorList>
            <person name="Nicholson A.C."/>
            <person name="Bell M."/>
            <person name="Humrighouse B.W."/>
            <person name="McQuiston J.R."/>
        </authorList>
    </citation>
    <scope>NUCLEOTIDE SEQUENCE [LARGE SCALE GENOMIC DNA]</scope>
    <source>
        <strain evidence="1 3">X1698</strain>
    </source>
</reference>
<proteinExistence type="predicted"/>
<evidence type="ECO:0000313" key="2">
    <source>
        <dbReference type="EMBL" id="VHO01316.1"/>
    </source>
</evidence>
<dbReference type="AlphaFoldDB" id="A0A0M3TBV2"/>
<evidence type="ECO:0000313" key="4">
    <source>
        <dbReference type="Proteomes" id="UP000324288"/>
    </source>
</evidence>
<name>A0A0M3TBV2_9ACTN</name>
<dbReference type="Proteomes" id="UP000324288">
    <property type="component" value="Chromosome"/>
</dbReference>
<dbReference type="NCBIfam" id="TIGR01549">
    <property type="entry name" value="HAD-SF-IA-v1"/>
    <property type="match status" value="1"/>
</dbReference>
<dbReference type="Gene3D" id="3.40.50.1000">
    <property type="entry name" value="HAD superfamily/HAD-like"/>
    <property type="match status" value="1"/>
</dbReference>
<dbReference type="InterPro" id="IPR006439">
    <property type="entry name" value="HAD-SF_hydro_IA"/>
</dbReference>
<protein>
    <submittedName>
        <fullName evidence="2">Phosphoglycolate phosphatase</fullName>
    </submittedName>
</protein>
<organism evidence="1 3">
    <name type="scientific">Lawsonella clevelandensis</name>
    <dbReference type="NCBI Taxonomy" id="1528099"/>
    <lineage>
        <taxon>Bacteria</taxon>
        <taxon>Bacillati</taxon>
        <taxon>Actinomycetota</taxon>
        <taxon>Actinomycetes</taxon>
        <taxon>Mycobacteriales</taxon>
        <taxon>Lawsonellaceae</taxon>
        <taxon>Lawsonella</taxon>
    </lineage>
</organism>
<dbReference type="EMBL" id="LR584267">
    <property type="protein sequence ID" value="VHO01316.1"/>
    <property type="molecule type" value="Genomic_DNA"/>
</dbReference>
<gene>
    <name evidence="2" type="primary">gph</name>
    <name evidence="1" type="ORF">AL705_06525</name>
    <name evidence="2" type="ORF">LC603019_01292</name>
</gene>
<evidence type="ECO:0000313" key="3">
    <source>
        <dbReference type="Proteomes" id="UP000068137"/>
    </source>
</evidence>
<reference evidence="2 4" key="3">
    <citation type="submission" date="2019-04" db="EMBL/GenBank/DDBJ databases">
        <authorList>
            <person name="Seth-Smith MB H."/>
            <person name="Seth-Smith H."/>
        </authorList>
    </citation>
    <scope>NUCLEOTIDE SEQUENCE [LARGE SCALE GENOMIC DNA]</scope>
    <source>
        <strain evidence="2">USB-603019</strain>
    </source>
</reference>
<dbReference type="InterPro" id="IPR036412">
    <property type="entry name" value="HAD-like_sf"/>
</dbReference>
<dbReference type="EMBL" id="CP012390">
    <property type="protein sequence ID" value="ALE19274.1"/>
    <property type="molecule type" value="Genomic_DNA"/>
</dbReference>
<dbReference type="SUPFAM" id="SSF56784">
    <property type="entry name" value="HAD-like"/>
    <property type="match status" value="1"/>
</dbReference>
<dbReference type="Proteomes" id="UP000068137">
    <property type="component" value="Chromosome"/>
</dbReference>
<dbReference type="RefSeq" id="WP_053962318.1">
    <property type="nucleotide sequence ID" value="NZ_CAJPTR010000005.1"/>
</dbReference>
<accession>A0A0M3TBV2</accession>
<dbReference type="STRING" id="1528099.AL705_06525"/>
<dbReference type="GeneID" id="84895195"/>
<dbReference type="KEGG" id="cbq:AL705_06525"/>
<dbReference type="OrthoDB" id="9795007at2"/>
<keyword evidence="4" id="KW-1185">Reference proteome</keyword>
<reference evidence="1" key="2">
    <citation type="journal article" date="2016" name="Int. J. Syst. Evol. Microbiol.">
        <title>Lawsonella clevelandensis gen. nov., sp. nov., a new member of the suborder Corynebacterineae isolated from human abscesses.</title>
        <authorList>
            <person name="Bell M.E."/>
            <person name="Bernard K.A."/>
            <person name="Harrington S.M."/>
            <person name="Patel N.B."/>
            <person name="Tucker T.A."/>
            <person name="Metcalfe M.G."/>
            <person name="McQuiston J.R."/>
        </authorList>
    </citation>
    <scope>NUCLEOTIDE SEQUENCE</scope>
    <source>
        <strain evidence="1">X1698</strain>
    </source>
</reference>
<evidence type="ECO:0000313" key="1">
    <source>
        <dbReference type="EMBL" id="ALE19274.1"/>
    </source>
</evidence>
<dbReference type="PANTHER" id="PTHR43611:SF3">
    <property type="entry name" value="FLAVIN MONONUCLEOTIDE HYDROLASE 1, CHLOROPLATIC"/>
    <property type="match status" value="1"/>
</dbReference>
<sequence length="133" mass="14619">MRGLIIDYAGVLEGPGADAESWKLLLSELRMNGIGIAVLTNIDSFDVPADLARWKETGYVDEIVMSSEIGVEKPDFEAFYAACRALGEDHKDCVCVDDSIENIHAAVRAGLIGVLYTAYDRTEAELRPLFNLH</sequence>
<dbReference type="Pfam" id="PF00702">
    <property type="entry name" value="Hydrolase"/>
    <property type="match status" value="1"/>
</dbReference>
<dbReference type="InterPro" id="IPR023214">
    <property type="entry name" value="HAD_sf"/>
</dbReference>
<dbReference type="PANTHER" id="PTHR43611">
    <property type="entry name" value="ALPHA-D-GLUCOSE 1-PHOSPHATE PHOSPHATASE"/>
    <property type="match status" value="1"/>
</dbReference>
<dbReference type="NCBIfam" id="TIGR01509">
    <property type="entry name" value="HAD-SF-IA-v3"/>
    <property type="match status" value="1"/>
</dbReference>